<evidence type="ECO:0000259" key="9">
    <source>
        <dbReference type="PROSITE" id="PS50011"/>
    </source>
</evidence>
<feature type="binding site" evidence="7">
    <location>
        <position position="39"/>
    </location>
    <ligand>
        <name>ATP</name>
        <dbReference type="ChEBI" id="CHEBI:30616"/>
    </ligand>
</feature>
<keyword evidence="4 7" id="KW-0547">Nucleotide-binding</keyword>
<dbReference type="GO" id="GO:0005975">
    <property type="term" value="P:carbohydrate metabolic process"/>
    <property type="evidence" value="ECO:0007669"/>
    <property type="project" value="UniProtKB-ARBA"/>
</dbReference>
<dbReference type="Gene3D" id="1.10.510.10">
    <property type="entry name" value="Transferase(Phosphotransferase) domain 1"/>
    <property type="match status" value="1"/>
</dbReference>
<dbReference type="SUPFAM" id="SSF56112">
    <property type="entry name" value="Protein kinase-like (PK-like)"/>
    <property type="match status" value="1"/>
</dbReference>
<name>A0A1B1NFJ2_9MICO</name>
<evidence type="ECO:0000256" key="3">
    <source>
        <dbReference type="ARBA" id="ARBA00022679"/>
    </source>
</evidence>
<dbReference type="InterPro" id="IPR000719">
    <property type="entry name" value="Prot_kinase_dom"/>
</dbReference>
<dbReference type="PROSITE" id="PS00109">
    <property type="entry name" value="PROTEIN_KINASE_TYR"/>
    <property type="match status" value="1"/>
</dbReference>
<feature type="domain" description="Protein kinase" evidence="9">
    <location>
        <begin position="10"/>
        <end position="302"/>
    </location>
</feature>
<dbReference type="EC" id="2.7.11.1" evidence="1"/>
<keyword evidence="8" id="KW-1133">Transmembrane helix</keyword>
<evidence type="ECO:0000256" key="1">
    <source>
        <dbReference type="ARBA" id="ARBA00012513"/>
    </source>
</evidence>
<dbReference type="PATRIC" id="fig|1758689.4.peg.2938"/>
<dbReference type="Gene3D" id="3.30.200.20">
    <property type="entry name" value="Phosphorylase Kinase, domain 1"/>
    <property type="match status" value="1"/>
</dbReference>
<dbReference type="PANTHER" id="PTHR43289">
    <property type="entry name" value="MITOGEN-ACTIVATED PROTEIN KINASE KINASE KINASE 20-RELATED"/>
    <property type="match status" value="1"/>
</dbReference>
<protein>
    <recommendedName>
        <fullName evidence="1">non-specific serine/threonine protein kinase</fullName>
        <ecNumber evidence="1">2.7.11.1</ecNumber>
    </recommendedName>
</protein>
<keyword evidence="6 7" id="KW-0067">ATP-binding</keyword>
<proteinExistence type="predicted"/>
<dbReference type="KEGG" id="serj:SGUI_2815"/>
<keyword evidence="5 10" id="KW-0418">Kinase</keyword>
<evidence type="ECO:0000256" key="8">
    <source>
        <dbReference type="SAM" id="Phobius"/>
    </source>
</evidence>
<evidence type="ECO:0000256" key="2">
    <source>
        <dbReference type="ARBA" id="ARBA00022527"/>
    </source>
</evidence>
<evidence type="ECO:0000313" key="10">
    <source>
        <dbReference type="EMBL" id="ANS80211.1"/>
    </source>
</evidence>
<dbReference type="Proteomes" id="UP000092482">
    <property type="component" value="Chromosome"/>
</dbReference>
<dbReference type="GO" id="GO:0005524">
    <property type="term" value="F:ATP binding"/>
    <property type="evidence" value="ECO:0007669"/>
    <property type="project" value="UniProtKB-UniRule"/>
</dbReference>
<evidence type="ECO:0000313" key="11">
    <source>
        <dbReference type="Proteomes" id="UP000092482"/>
    </source>
</evidence>
<dbReference type="PROSITE" id="PS00107">
    <property type="entry name" value="PROTEIN_KINASE_ATP"/>
    <property type="match status" value="1"/>
</dbReference>
<dbReference type="InterPro" id="IPR035986">
    <property type="entry name" value="PKD_dom_sf"/>
</dbReference>
<dbReference type="CDD" id="cd14014">
    <property type="entry name" value="STKc_PknB_like"/>
    <property type="match status" value="1"/>
</dbReference>
<dbReference type="AlphaFoldDB" id="A0A1B1NFJ2"/>
<keyword evidence="8" id="KW-0472">Membrane</keyword>
<keyword evidence="3 10" id="KW-0808">Transferase</keyword>
<keyword evidence="8" id="KW-0812">Transmembrane</keyword>
<dbReference type="PROSITE" id="PS50011">
    <property type="entry name" value="PROTEIN_KINASE_DOM"/>
    <property type="match status" value="1"/>
</dbReference>
<keyword evidence="11" id="KW-1185">Reference proteome</keyword>
<dbReference type="GO" id="GO:0004674">
    <property type="term" value="F:protein serine/threonine kinase activity"/>
    <property type="evidence" value="ECO:0007669"/>
    <property type="project" value="UniProtKB-KW"/>
</dbReference>
<dbReference type="PANTHER" id="PTHR43289:SF6">
    <property type="entry name" value="SERINE_THREONINE-PROTEIN KINASE NEKL-3"/>
    <property type="match status" value="1"/>
</dbReference>
<dbReference type="InterPro" id="IPR008266">
    <property type="entry name" value="Tyr_kinase_AS"/>
</dbReference>
<dbReference type="Gene3D" id="2.60.40.10">
    <property type="entry name" value="Immunoglobulins"/>
    <property type="match status" value="1"/>
</dbReference>
<evidence type="ECO:0000256" key="6">
    <source>
        <dbReference type="ARBA" id="ARBA00022840"/>
    </source>
</evidence>
<gene>
    <name evidence="10" type="ORF">SGUI_2815</name>
</gene>
<evidence type="ECO:0000256" key="5">
    <source>
        <dbReference type="ARBA" id="ARBA00022777"/>
    </source>
</evidence>
<sequence length="403" mass="43042">MGGRLSVGRYALDEVIGVGSFATVHRATDDRLDATVVVKILAENHSLNPEVRERFIAEGRALRRVSSPHVVTLYDLGESERQQPYHVLEHADRGTLAQRVRELRSEGWTASAAEVLVLARQLATALTAVHRARLVHRDLSPANVLLTSLDTADAPDSRRAGLRLVREDEQVLVADLGMCKDLAINSGLTVAGGTTGFRAPEMQAGPAVVDGRADLYSLSALLAWVCEDADLPEALDRALTRGQATDPADRQQDVPAWLAEVEEALEPAPDVPASAAPEVPAHERRPARVRLVLAAALAALLLLVGGVVLGRATSGPPAATQTARIAISGPDEVTVGDQAEFTLQSTGVRSWAWDLPGGRYVTDEPSVTLRPTGPGRATVVVHATDAQGRELLAEHRLDVRADE</sequence>
<reference evidence="10 11" key="1">
    <citation type="submission" date="2016-03" db="EMBL/GenBank/DDBJ databases">
        <title>Shallow-sea hydrothermal system.</title>
        <authorList>
            <person name="Tang K."/>
        </authorList>
    </citation>
    <scope>NUCLEOTIDE SEQUENCE [LARGE SCALE GENOMIC DNA]</scope>
    <source>
        <strain evidence="10 11">JLT9</strain>
    </source>
</reference>
<organism evidence="10 11">
    <name type="scientific">Serinicoccus hydrothermalis</name>
    <dbReference type="NCBI Taxonomy" id="1758689"/>
    <lineage>
        <taxon>Bacteria</taxon>
        <taxon>Bacillati</taxon>
        <taxon>Actinomycetota</taxon>
        <taxon>Actinomycetes</taxon>
        <taxon>Micrococcales</taxon>
        <taxon>Ornithinimicrobiaceae</taxon>
        <taxon>Serinicoccus</taxon>
    </lineage>
</organism>
<keyword evidence="2" id="KW-0723">Serine/threonine-protein kinase</keyword>
<dbReference type="EMBL" id="CP014989">
    <property type="protein sequence ID" value="ANS80211.1"/>
    <property type="molecule type" value="Genomic_DNA"/>
</dbReference>
<dbReference type="SUPFAM" id="SSF49299">
    <property type="entry name" value="PKD domain"/>
    <property type="match status" value="1"/>
</dbReference>
<accession>A0A1B1NFJ2</accession>
<feature type="transmembrane region" description="Helical" evidence="8">
    <location>
        <begin position="291"/>
        <end position="310"/>
    </location>
</feature>
<dbReference type="InterPro" id="IPR011009">
    <property type="entry name" value="Kinase-like_dom_sf"/>
</dbReference>
<evidence type="ECO:0000256" key="4">
    <source>
        <dbReference type="ARBA" id="ARBA00022741"/>
    </source>
</evidence>
<dbReference type="InterPro" id="IPR017441">
    <property type="entry name" value="Protein_kinase_ATP_BS"/>
</dbReference>
<dbReference type="STRING" id="1758689.SGUI_2815"/>
<dbReference type="Pfam" id="PF00069">
    <property type="entry name" value="Pkinase"/>
    <property type="match status" value="1"/>
</dbReference>
<dbReference type="InterPro" id="IPR013783">
    <property type="entry name" value="Ig-like_fold"/>
</dbReference>
<evidence type="ECO:0000256" key="7">
    <source>
        <dbReference type="PROSITE-ProRule" id="PRU10141"/>
    </source>
</evidence>